<feature type="compositionally biased region" description="Polar residues" evidence="1">
    <location>
        <begin position="11"/>
        <end position="20"/>
    </location>
</feature>
<evidence type="ECO:0000313" key="3">
    <source>
        <dbReference type="Proteomes" id="UP000789901"/>
    </source>
</evidence>
<reference evidence="2 3" key="1">
    <citation type="submission" date="2021-06" db="EMBL/GenBank/DDBJ databases">
        <authorList>
            <person name="Kallberg Y."/>
            <person name="Tangrot J."/>
            <person name="Rosling A."/>
        </authorList>
    </citation>
    <scope>NUCLEOTIDE SEQUENCE [LARGE SCALE GENOMIC DNA]</scope>
    <source>
        <strain evidence="2 3">120-4 pot B 10/14</strain>
    </source>
</reference>
<name>A0ABN7X1M7_GIGMA</name>
<feature type="region of interest" description="Disordered" evidence="1">
    <location>
        <begin position="1"/>
        <end position="38"/>
    </location>
</feature>
<organism evidence="2 3">
    <name type="scientific">Gigaspora margarita</name>
    <dbReference type="NCBI Taxonomy" id="4874"/>
    <lineage>
        <taxon>Eukaryota</taxon>
        <taxon>Fungi</taxon>
        <taxon>Fungi incertae sedis</taxon>
        <taxon>Mucoromycota</taxon>
        <taxon>Glomeromycotina</taxon>
        <taxon>Glomeromycetes</taxon>
        <taxon>Diversisporales</taxon>
        <taxon>Gigasporaceae</taxon>
        <taxon>Gigaspora</taxon>
    </lineage>
</organism>
<protein>
    <submittedName>
        <fullName evidence="2">12723_t:CDS:1</fullName>
    </submittedName>
</protein>
<evidence type="ECO:0000313" key="2">
    <source>
        <dbReference type="EMBL" id="CAG8844749.1"/>
    </source>
</evidence>
<keyword evidence="3" id="KW-1185">Reference proteome</keyword>
<dbReference type="Proteomes" id="UP000789901">
    <property type="component" value="Unassembled WGS sequence"/>
</dbReference>
<proteinExistence type="predicted"/>
<comment type="caution">
    <text evidence="2">The sequence shown here is derived from an EMBL/GenBank/DDBJ whole genome shotgun (WGS) entry which is preliminary data.</text>
</comment>
<dbReference type="EMBL" id="CAJVQB010076964">
    <property type="protein sequence ID" value="CAG8844749.1"/>
    <property type="molecule type" value="Genomic_DNA"/>
</dbReference>
<sequence>MTKNKRRHCEGQQTKTQSAKEISDSKLSKKQKGKEKQIIQLETNSVDLQPEQKIHKVKRRVNKKNQDLLRE</sequence>
<accession>A0ABN7X1M7</accession>
<evidence type="ECO:0000256" key="1">
    <source>
        <dbReference type="SAM" id="MobiDB-lite"/>
    </source>
</evidence>
<gene>
    <name evidence="2" type="ORF">GMARGA_LOCUS37277</name>
</gene>
<feature type="non-terminal residue" evidence="2">
    <location>
        <position position="71"/>
    </location>
</feature>